<dbReference type="PROSITE" id="PS51450">
    <property type="entry name" value="LRR"/>
    <property type="match status" value="5"/>
</dbReference>
<dbReference type="Pfam" id="PF13855">
    <property type="entry name" value="LRR_8"/>
    <property type="match status" value="1"/>
</dbReference>
<feature type="compositionally biased region" description="Polar residues" evidence="3">
    <location>
        <begin position="948"/>
        <end position="964"/>
    </location>
</feature>
<keyword evidence="1" id="KW-0433">Leucine-rich repeat</keyword>
<feature type="compositionally biased region" description="Low complexity" evidence="3">
    <location>
        <begin position="1"/>
        <end position="10"/>
    </location>
</feature>
<dbReference type="GO" id="GO:0035591">
    <property type="term" value="F:signaling adaptor activity"/>
    <property type="evidence" value="ECO:0007669"/>
    <property type="project" value="TreeGrafter"/>
</dbReference>
<dbReference type="GO" id="GO:1902412">
    <property type="term" value="P:regulation of mitotic cytokinesis"/>
    <property type="evidence" value="ECO:0007669"/>
    <property type="project" value="TreeGrafter"/>
</dbReference>
<dbReference type="Proteomes" id="UP000016931">
    <property type="component" value="Unassembled WGS sequence"/>
</dbReference>
<dbReference type="InterPro" id="IPR003591">
    <property type="entry name" value="Leu-rich_rpt_typical-subtyp"/>
</dbReference>
<feature type="compositionally biased region" description="Basic and acidic residues" evidence="3">
    <location>
        <begin position="173"/>
        <end position="186"/>
    </location>
</feature>
<evidence type="ECO:0008006" key="6">
    <source>
        <dbReference type="Google" id="ProtNLM"/>
    </source>
</evidence>
<keyword evidence="2" id="KW-0677">Repeat</keyword>
<dbReference type="STRING" id="692275.N1QEN4"/>
<dbReference type="RefSeq" id="XP_016757578.1">
    <property type="nucleotide sequence ID" value="XM_016908205.1"/>
</dbReference>
<name>N1QEN4_SPHMS</name>
<organism evidence="4 5">
    <name type="scientific">Sphaerulina musiva (strain SO2202)</name>
    <name type="common">Poplar stem canker fungus</name>
    <name type="synonym">Septoria musiva</name>
    <dbReference type="NCBI Taxonomy" id="692275"/>
    <lineage>
        <taxon>Eukaryota</taxon>
        <taxon>Fungi</taxon>
        <taxon>Dikarya</taxon>
        <taxon>Ascomycota</taxon>
        <taxon>Pezizomycotina</taxon>
        <taxon>Dothideomycetes</taxon>
        <taxon>Dothideomycetidae</taxon>
        <taxon>Mycosphaerellales</taxon>
        <taxon>Mycosphaerellaceae</taxon>
        <taxon>Sphaerulina</taxon>
    </lineage>
</organism>
<feature type="region of interest" description="Disordered" evidence="3">
    <location>
        <begin position="1024"/>
        <end position="1061"/>
    </location>
</feature>
<feature type="compositionally biased region" description="Basic and acidic residues" evidence="3">
    <location>
        <begin position="389"/>
        <end position="404"/>
    </location>
</feature>
<evidence type="ECO:0000256" key="2">
    <source>
        <dbReference type="ARBA" id="ARBA00022737"/>
    </source>
</evidence>
<accession>N1QEN4</accession>
<feature type="compositionally biased region" description="Low complexity" evidence="3">
    <location>
        <begin position="814"/>
        <end position="835"/>
    </location>
</feature>
<feature type="compositionally biased region" description="Basic and acidic residues" evidence="3">
    <location>
        <begin position="121"/>
        <end position="135"/>
    </location>
</feature>
<evidence type="ECO:0000256" key="1">
    <source>
        <dbReference type="ARBA" id="ARBA00022614"/>
    </source>
</evidence>
<protein>
    <recommendedName>
        <fullName evidence="6">L domain-like protein</fullName>
    </recommendedName>
</protein>
<dbReference type="OrthoDB" id="7451790at2759"/>
<gene>
    <name evidence="4" type="ORF">SEPMUDRAFT_166149</name>
</gene>
<feature type="region of interest" description="Disordered" evidence="3">
    <location>
        <begin position="697"/>
        <end position="742"/>
    </location>
</feature>
<feature type="region of interest" description="Disordered" evidence="3">
    <location>
        <begin position="877"/>
        <end position="1009"/>
    </location>
</feature>
<keyword evidence="5" id="KW-1185">Reference proteome</keyword>
<dbReference type="eggNOG" id="KOG0531">
    <property type="taxonomic scope" value="Eukaryota"/>
</dbReference>
<dbReference type="OMA" id="ATSWGTD"/>
<dbReference type="HOGENOM" id="CLU_002093_0_0_1"/>
<dbReference type="PANTHER" id="PTHR47566:SF1">
    <property type="entry name" value="PROTEIN NUD1"/>
    <property type="match status" value="1"/>
</dbReference>
<dbReference type="GO" id="GO:0061499">
    <property type="term" value="C:outer plaque of mitotic spindle pole body"/>
    <property type="evidence" value="ECO:0007669"/>
    <property type="project" value="TreeGrafter"/>
</dbReference>
<dbReference type="PANTHER" id="PTHR47566">
    <property type="match status" value="1"/>
</dbReference>
<dbReference type="InterPro" id="IPR001611">
    <property type="entry name" value="Leu-rich_rpt"/>
</dbReference>
<dbReference type="InterPro" id="IPR032675">
    <property type="entry name" value="LRR_dom_sf"/>
</dbReference>
<feature type="compositionally biased region" description="Low complexity" evidence="3">
    <location>
        <begin position="1024"/>
        <end position="1041"/>
    </location>
</feature>
<evidence type="ECO:0000313" key="5">
    <source>
        <dbReference type="Proteomes" id="UP000016931"/>
    </source>
</evidence>
<feature type="compositionally biased region" description="Polar residues" evidence="3">
    <location>
        <begin position="406"/>
        <end position="422"/>
    </location>
</feature>
<feature type="region of interest" description="Disordered" evidence="3">
    <location>
        <begin position="792"/>
        <end position="850"/>
    </location>
</feature>
<dbReference type="SUPFAM" id="SSF52058">
    <property type="entry name" value="L domain-like"/>
    <property type="match status" value="2"/>
</dbReference>
<dbReference type="SMART" id="SM00365">
    <property type="entry name" value="LRR_SD22"/>
    <property type="match status" value="4"/>
</dbReference>
<sequence>MSHNSSNNSSVRRPDSTVKLNASRSFSATSDNSVLHSGTVQQRSKSASPVKQKETLEWKRRLLKGQVGYGDQTDLFGPSALENIFATPREPEAKGKPRSSMSWLNQSAVNSMPSSPPSWQSRRDDSGQESSREEEGREEEQNGQDEQDEDEDEAEEEDAGETFVSNPFDLDESELRRDDSVSEARQHHPLSSPERLEPTDHNMIGNRTVSGQTECEDFSPVFISKHTSVNGHVNYKALDSHLDQSEFTDGPESELPALPDLSLSENLPTGTPPSVAGLTGHVQTRRGGYSAQGSFKEKPLSPSPSRPESSMARDASSFLSPASASDRKHVPLQPPLRNPSTPVQADPPSEARSRSSGSPLKLFGPHDTFTSNRLLRRMSQLDPDLSAIRSEDASELQAEKRDQRLPSGTRNISAASFGSGNLSHHRFNAEITITSASDSDDQNDSDRSPASDVPPPGARSPMMFKLETSPVVRDTFKLKRRRSVMTSAASTLNTAPKKSVALQATAEDINDLNKTLQKPSESIFAMGKRPPNSPYKAPTPKRRRTLHASELQEDAADFNRSFHNNLQDAICAQKTTSQSERKVDELLEALRPRNPTPSERRRVQIEAEIKEVAEQFATEAPEEMEAIMEEVESSMATGTPPSIQQQARTVAGQVAKFSLRVQKASGDQTERKRSVTTQDFFNEAVMVMRLIREKAGRQSGLGSVAESDQEGNSQDLDRSEQDLSALRVSRPPSREVPSGWRARVEQTDVRVMSHLRRFQENDDTEFIADSVGSIEVEEEEEEEYGEDYVAIDEHSNIRIKGPFPQMVAEDDSSRPSSQRSNQSAASHGSAATSTGRTLHTSSTRKSDNVGVLAPEHVAHLIGEQVGGMVYDKARQQWVKTKSPQKPVHGSFLEPPSDITSDDDPFREISDLPVDEQKEEEIRKVSTQGRRLSALPDNFAEPTVPEAQDSAQQQPTESRITSQETVVARPSTRGSSKSRRTHSSSDPSKYTALHSSQQHTDETRATSWGDDELYRLAVEGKAKRQPLAYAAAQAALSQRQQANTHPRQASVESDETPSAVPEPLMVGQQSSLDDDRIGDSTLDEVNQQTEELADLPDETALGPDHFEMVPINAPKLRKTPAKVQFSSTYSKPSRNLSLRRRTLTTRFPDADATEQSEVSFVASLPGERMMSVSLSVSRPLSKRQTMSHVSELPSSPVKYEPSYILSDLPDFTVQEEDFERPSERALAQRLAKHAAEEADDRYALAVKDLVRTLVDVKSEEPYWEEIKQLDLHAKGVASLHGLDNFCGRVQEMDVSNNQLGYLDGTPSTLRTLVANHNILSSLTPWNHLINLQYVDISSNRLDSLKGLECLVHLRDLKADDNQITSLDGVLDLDGLLKLSLRRNRIRSVDFGGSYLQRLEELDLCSNEIRSVDGLADLSSLTSLRLNNNALSKTLLLDQSMLRLKYLSMQSCGLEQLDVGHMSALRTLLLDGNRLQSITALDSLKTLDTLSMRNQSLPRSAVVHVLEEACHARKIRLSGNSLPCLELVRSLLSLQHLELASCGLQCLPDDFGLKLPNLISLNLNFNSLKDIRPLLNVQKLEQLQVCGNRLDRLRKSVATLSKIATLASLDMRDNPLSQGFYPPISNSTYSTIQTSVVRREPHSVVFREVENEDDEAENVEQGKYMLPAREHAQDMVHYDRLDESTKLRRRVCHLMLGHSCSLLTELDGMAFEKKDAMVKDRIWDRLIELGIMKKSGKIGLKNEEDTP</sequence>
<feature type="compositionally biased region" description="Acidic residues" evidence="3">
    <location>
        <begin position="136"/>
        <end position="160"/>
    </location>
</feature>
<feature type="compositionally biased region" description="Polar residues" evidence="3">
    <location>
        <begin position="99"/>
        <end position="120"/>
    </location>
</feature>
<dbReference type="GeneID" id="27905342"/>
<feature type="region of interest" description="Disordered" evidence="3">
    <location>
        <begin position="82"/>
        <end position="207"/>
    </location>
</feature>
<feature type="region of interest" description="Disordered" evidence="3">
    <location>
        <begin position="1"/>
        <end position="57"/>
    </location>
</feature>
<dbReference type="EMBL" id="KB456269">
    <property type="protein sequence ID" value="EMF09457.1"/>
    <property type="molecule type" value="Genomic_DNA"/>
</dbReference>
<evidence type="ECO:0000256" key="3">
    <source>
        <dbReference type="SAM" id="MobiDB-lite"/>
    </source>
</evidence>
<dbReference type="Gene3D" id="3.80.10.10">
    <property type="entry name" value="Ribonuclease Inhibitor"/>
    <property type="match status" value="2"/>
</dbReference>
<feature type="region of interest" description="Disordered" evidence="3">
    <location>
        <begin position="244"/>
        <end position="464"/>
    </location>
</feature>
<feature type="region of interest" description="Disordered" evidence="3">
    <location>
        <begin position="524"/>
        <end position="543"/>
    </location>
</feature>
<dbReference type="SMART" id="SM00369">
    <property type="entry name" value="LRR_TYP"/>
    <property type="match status" value="7"/>
</dbReference>
<evidence type="ECO:0000313" key="4">
    <source>
        <dbReference type="EMBL" id="EMF09457.1"/>
    </source>
</evidence>
<dbReference type="InterPro" id="IPR052574">
    <property type="entry name" value="CDIRP"/>
</dbReference>
<reference evidence="4 5" key="1">
    <citation type="journal article" date="2012" name="PLoS Pathog.">
        <title>Diverse lifestyles and strategies of plant pathogenesis encoded in the genomes of eighteen Dothideomycetes fungi.</title>
        <authorList>
            <person name="Ohm R.A."/>
            <person name="Feau N."/>
            <person name="Henrissat B."/>
            <person name="Schoch C.L."/>
            <person name="Horwitz B.A."/>
            <person name="Barry K.W."/>
            <person name="Condon B.J."/>
            <person name="Copeland A.C."/>
            <person name="Dhillon B."/>
            <person name="Glaser F."/>
            <person name="Hesse C.N."/>
            <person name="Kosti I."/>
            <person name="LaButti K."/>
            <person name="Lindquist E.A."/>
            <person name="Lucas S."/>
            <person name="Salamov A.A."/>
            <person name="Bradshaw R.E."/>
            <person name="Ciuffetti L."/>
            <person name="Hamelin R.C."/>
            <person name="Kema G.H.J."/>
            <person name="Lawrence C."/>
            <person name="Scott J.A."/>
            <person name="Spatafora J.W."/>
            <person name="Turgeon B.G."/>
            <person name="de Wit P.J.G.M."/>
            <person name="Zhong S."/>
            <person name="Goodwin S.B."/>
            <person name="Grigoriev I.V."/>
        </authorList>
    </citation>
    <scope>NUCLEOTIDE SEQUENCE [LARGE SCALE GENOMIC DNA]</scope>
    <source>
        <strain evidence="4 5">SO2202</strain>
    </source>
</reference>
<dbReference type="GO" id="GO:0031028">
    <property type="term" value="P:septation initiation signaling"/>
    <property type="evidence" value="ECO:0007669"/>
    <property type="project" value="TreeGrafter"/>
</dbReference>
<proteinExistence type="predicted"/>
<feature type="compositionally biased region" description="Polar residues" evidence="3">
    <location>
        <begin position="18"/>
        <end position="49"/>
    </location>
</feature>